<gene>
    <name evidence="1" type="ORF">H4C44_02565</name>
</gene>
<evidence type="ECO:0000313" key="1">
    <source>
        <dbReference type="EMBL" id="MBA6058061.1"/>
    </source>
</evidence>
<dbReference type="RefSeq" id="WP_182366157.1">
    <property type="nucleotide sequence ID" value="NZ_JACGCU010000003.1"/>
</dbReference>
<dbReference type="AlphaFoldDB" id="A0A7W2JFH8"/>
<sequence>MAVAEKLDAYETVDGLPFDDKASMVAPNLRRGPDVIPSREATSRKSSTAEVMVECVGSSPQSGAVKVFRPESTEYRVSAWENISQSWEGRVIYNDPDAREFVAIIRDLTCKSNPDEEVVIGHESVLHSDLDLISDGAVFFWNIGSCRKILASGKLGPSKHKYEIRFRRLPPMSAERLAEIRKQSKELSERLHGNHSA</sequence>
<reference evidence="1 2" key="1">
    <citation type="submission" date="2020-07" db="EMBL/GenBank/DDBJ databases">
        <title>Diversity of carbapenemase encoding genes among Pseudomonas putida group clinical isolates in a tertiary Brazilian hospital.</title>
        <authorList>
            <person name="Alberto-Lei F."/>
            <person name="Nodari C.S."/>
            <person name="Streling A.P."/>
            <person name="Paulino J.T."/>
            <person name="Bessa-Neto F.O."/>
            <person name="Cayo R."/>
            <person name="Gales A.C."/>
        </authorList>
    </citation>
    <scope>NUCLEOTIDE SEQUENCE [LARGE SCALE GENOMIC DNA]</scope>
    <source>
        <strain evidence="1 2">14535</strain>
    </source>
</reference>
<dbReference type="EMBL" id="JACGCU010000003">
    <property type="protein sequence ID" value="MBA6058061.1"/>
    <property type="molecule type" value="Genomic_DNA"/>
</dbReference>
<dbReference type="Proteomes" id="UP000556620">
    <property type="component" value="Unassembled WGS sequence"/>
</dbReference>
<organism evidence="1 2">
    <name type="scientific">Pseudomonas juntendi</name>
    <dbReference type="NCBI Taxonomy" id="2666183"/>
    <lineage>
        <taxon>Bacteria</taxon>
        <taxon>Pseudomonadati</taxon>
        <taxon>Pseudomonadota</taxon>
        <taxon>Gammaproteobacteria</taxon>
        <taxon>Pseudomonadales</taxon>
        <taxon>Pseudomonadaceae</taxon>
        <taxon>Pseudomonas</taxon>
    </lineage>
</organism>
<protein>
    <submittedName>
        <fullName evidence="1">Uncharacterized protein</fullName>
    </submittedName>
</protein>
<comment type="caution">
    <text evidence="1">The sequence shown here is derived from an EMBL/GenBank/DDBJ whole genome shotgun (WGS) entry which is preliminary data.</text>
</comment>
<evidence type="ECO:0000313" key="2">
    <source>
        <dbReference type="Proteomes" id="UP000556620"/>
    </source>
</evidence>
<proteinExistence type="predicted"/>
<name>A0A7W2JFH8_9PSED</name>
<accession>A0A7W2JFH8</accession>